<organism evidence="2 3">
    <name type="scientific">Candidatus Uhrbacteria bacterium RIFOXYC2_FULL_47_19</name>
    <dbReference type="NCBI Taxonomy" id="1802424"/>
    <lineage>
        <taxon>Bacteria</taxon>
        <taxon>Candidatus Uhriibacteriota</taxon>
    </lineage>
</organism>
<protein>
    <submittedName>
        <fullName evidence="2">Uncharacterized protein</fullName>
    </submittedName>
</protein>
<reference evidence="2 3" key="1">
    <citation type="journal article" date="2016" name="Nat. Commun.">
        <title>Thousands of microbial genomes shed light on interconnected biogeochemical processes in an aquifer system.</title>
        <authorList>
            <person name="Anantharaman K."/>
            <person name="Brown C.T."/>
            <person name="Hug L.A."/>
            <person name="Sharon I."/>
            <person name="Castelle C.J."/>
            <person name="Probst A.J."/>
            <person name="Thomas B.C."/>
            <person name="Singh A."/>
            <person name="Wilkins M.J."/>
            <person name="Karaoz U."/>
            <person name="Brodie E.L."/>
            <person name="Williams K.H."/>
            <person name="Hubbard S.S."/>
            <person name="Banfield J.F."/>
        </authorList>
    </citation>
    <scope>NUCLEOTIDE SEQUENCE [LARGE SCALE GENOMIC DNA]</scope>
</reference>
<proteinExistence type="predicted"/>
<dbReference type="EMBL" id="MGFG01000017">
    <property type="protein sequence ID" value="OGM01103.1"/>
    <property type="molecule type" value="Genomic_DNA"/>
</dbReference>
<gene>
    <name evidence="2" type="ORF">A2480_02955</name>
</gene>
<accession>A0A1F7WE88</accession>
<dbReference type="Proteomes" id="UP000176988">
    <property type="component" value="Unassembled WGS sequence"/>
</dbReference>
<evidence type="ECO:0000313" key="3">
    <source>
        <dbReference type="Proteomes" id="UP000176988"/>
    </source>
</evidence>
<sequence>MQRLEAESEIRPTDKSPESDSTNREREDRRTRYRQYLDVFKNERDVYSASPEGAPADYYQSRDRYLDGRDDYVQLEIQRILTAGVEAGLDCSEYLKDLLSEADRLLDDGSEPRKDVLQAQAFYLANALLIRTWSEKLPGSLCLTLKNEGSSDGEINGLTELFELQSTKRRAALEIVEQTFGKLELVGHMAANDGKDGRFCQQLLRSLMDHSIDPDFGDHELATRIYSVLPEEMRCDYGQDERIFTLVEARLARYRNYTESNVIPTDNNRNQCLDREQLQRFFDDELESLDVDGQEITRTRFGIEKKSARICIDTSFDALCTFFSDLQYRTIYESRQAQEEWEEANPGYISRRLEYDRILGIDAKGTDGDRPVVSGYLMTNGLDSNKQPNGQYGKFRLRLKPQVVERSGFVRGDAVRMKDRLPEARLSLDAAILCGGFSRAFSKSRHETYIEAQIYNGVSLEDVEDVTLAGKCSFSSENEQVEFVSSLVGQLGSLSVLNLARRMPNFRHLIKKGLQIWLERQEQDPDISAGETESLIELSRGLSD</sequence>
<dbReference type="AlphaFoldDB" id="A0A1F7WE88"/>
<feature type="region of interest" description="Disordered" evidence="1">
    <location>
        <begin position="1"/>
        <end position="31"/>
    </location>
</feature>
<feature type="compositionally biased region" description="Basic and acidic residues" evidence="1">
    <location>
        <begin position="1"/>
        <end position="30"/>
    </location>
</feature>
<name>A0A1F7WE88_9BACT</name>
<evidence type="ECO:0000313" key="2">
    <source>
        <dbReference type="EMBL" id="OGM01103.1"/>
    </source>
</evidence>
<comment type="caution">
    <text evidence="2">The sequence shown here is derived from an EMBL/GenBank/DDBJ whole genome shotgun (WGS) entry which is preliminary data.</text>
</comment>
<evidence type="ECO:0000256" key="1">
    <source>
        <dbReference type="SAM" id="MobiDB-lite"/>
    </source>
</evidence>
<dbReference type="STRING" id="1802424.A2480_02955"/>